<keyword evidence="4 7" id="KW-0479">Metal-binding</keyword>
<name>A0ABT0IQM4_9HYPH</name>
<dbReference type="Pfam" id="PF02879">
    <property type="entry name" value="PGM_PMM_II"/>
    <property type="match status" value="1"/>
</dbReference>
<sequence>MKFGTSGLRGLVVDLKGRASALYAQAFARHLIETGAAKTGDRILVGWDFRPSSPDIAATCIGALVRAGLSPINCGALPTPALAFYSLKQRSASLMVTGSHIPADRNGIKFYRPDGEIGKQDEAGITAIAAELNKADVDATPDEAPDHSAKARSLFLDRNRSLLSPGALAGLKIGVYQHSTVARDLLVEVLRGYGADIVALGWSDEFIPVDTEAVSEETIALLQGWAQEHQLDAIVSADGDGDRPLVADETGVPLRGDLLGLITAQFLGAQVVVTPVTSNSGIEKAGSFTVIRTKVGSPFVIAGMSEALAAGETGVMGFEANGGVLTASEFGGGGALAPLPTRDSFLPILAVLSLAAQQKMPLSNVAASFALPHAAADRLENFPVETSAALMAHLRASDDNLAAFLAPLGTVASKSDIDGLRVTLADCRIIHLRPSGNAPEMRCYVEAATAQDAEALLGKGLNLIRAWVDHEQR</sequence>
<gene>
    <name evidence="12" type="ORF">M0654_09405</name>
</gene>
<dbReference type="InterPro" id="IPR050060">
    <property type="entry name" value="Phosphoglucosamine_mutase"/>
</dbReference>
<evidence type="ECO:0000259" key="9">
    <source>
        <dbReference type="Pfam" id="PF02878"/>
    </source>
</evidence>
<comment type="caution">
    <text evidence="12">The sequence shown here is derived from an EMBL/GenBank/DDBJ whole genome shotgun (WGS) entry which is preliminary data.</text>
</comment>
<keyword evidence="6" id="KW-0413">Isomerase</keyword>
<evidence type="ECO:0000313" key="12">
    <source>
        <dbReference type="EMBL" id="MCK8780197.1"/>
    </source>
</evidence>
<comment type="similarity">
    <text evidence="2 7">Belongs to the phosphohexose mutase family.</text>
</comment>
<feature type="domain" description="Alpha-D-phosphohexomutase alpha/beta/alpha" evidence="9">
    <location>
        <begin position="2"/>
        <end position="133"/>
    </location>
</feature>
<dbReference type="InterPro" id="IPR005844">
    <property type="entry name" value="A-D-PHexomutase_a/b/a-I"/>
</dbReference>
<evidence type="ECO:0000256" key="2">
    <source>
        <dbReference type="ARBA" id="ARBA00010231"/>
    </source>
</evidence>
<dbReference type="PANTHER" id="PTHR42946:SF1">
    <property type="entry name" value="PHOSPHOGLUCOMUTASE (ALPHA-D-GLUCOSE-1,6-BISPHOSPHATE-DEPENDENT)"/>
    <property type="match status" value="1"/>
</dbReference>
<dbReference type="InterPro" id="IPR005843">
    <property type="entry name" value="A-D-PHexomutase_C"/>
</dbReference>
<dbReference type="Pfam" id="PF00408">
    <property type="entry name" value="PGM_PMM_IV"/>
    <property type="match status" value="1"/>
</dbReference>
<dbReference type="Pfam" id="PF02878">
    <property type="entry name" value="PGM_PMM_I"/>
    <property type="match status" value="1"/>
</dbReference>
<evidence type="ECO:0000313" key="13">
    <source>
        <dbReference type="Proteomes" id="UP001202827"/>
    </source>
</evidence>
<evidence type="ECO:0000256" key="4">
    <source>
        <dbReference type="ARBA" id="ARBA00022723"/>
    </source>
</evidence>
<feature type="domain" description="Alpha-D-phosphohexomutase C-terminal" evidence="8">
    <location>
        <begin position="399"/>
        <end position="456"/>
    </location>
</feature>
<dbReference type="EMBL" id="JALPRY010000010">
    <property type="protein sequence ID" value="MCK8780197.1"/>
    <property type="molecule type" value="Genomic_DNA"/>
</dbReference>
<feature type="domain" description="Alpha-D-phosphohexomutase alpha/beta/alpha" evidence="10">
    <location>
        <begin position="169"/>
        <end position="251"/>
    </location>
</feature>
<keyword evidence="13" id="KW-1185">Reference proteome</keyword>
<comment type="cofactor">
    <cofactor evidence="1">
        <name>Mg(2+)</name>
        <dbReference type="ChEBI" id="CHEBI:18420"/>
    </cofactor>
</comment>
<dbReference type="CDD" id="cd03088">
    <property type="entry name" value="ManB"/>
    <property type="match status" value="1"/>
</dbReference>
<dbReference type="InterPro" id="IPR005846">
    <property type="entry name" value="A-D-PHexomutase_a/b/a-III"/>
</dbReference>
<evidence type="ECO:0000259" key="8">
    <source>
        <dbReference type="Pfam" id="PF00408"/>
    </source>
</evidence>
<dbReference type="PROSITE" id="PS00710">
    <property type="entry name" value="PGM_PMM"/>
    <property type="match status" value="1"/>
</dbReference>
<dbReference type="SUPFAM" id="SSF55957">
    <property type="entry name" value="Phosphoglucomutase, C-terminal domain"/>
    <property type="match status" value="1"/>
</dbReference>
<dbReference type="SUPFAM" id="SSF53738">
    <property type="entry name" value="Phosphoglucomutase, first 3 domains"/>
    <property type="match status" value="3"/>
</dbReference>
<proteinExistence type="inferred from homology"/>
<dbReference type="Pfam" id="PF02880">
    <property type="entry name" value="PGM_PMM_III"/>
    <property type="match status" value="1"/>
</dbReference>
<evidence type="ECO:0000256" key="5">
    <source>
        <dbReference type="ARBA" id="ARBA00022842"/>
    </source>
</evidence>
<protein>
    <submittedName>
        <fullName evidence="12">Phosphomannomutase</fullName>
    </submittedName>
</protein>
<evidence type="ECO:0000256" key="1">
    <source>
        <dbReference type="ARBA" id="ARBA00001946"/>
    </source>
</evidence>
<dbReference type="InterPro" id="IPR016055">
    <property type="entry name" value="A-D-PHexomutase_a/b/a-I/II/III"/>
</dbReference>
<keyword evidence="3" id="KW-0597">Phosphoprotein</keyword>
<dbReference type="RefSeq" id="WP_248682858.1">
    <property type="nucleotide sequence ID" value="NZ_JALPRY010000010.1"/>
</dbReference>
<organism evidence="12 13">
    <name type="scientific">Neorhizobium turbinariae</name>
    <dbReference type="NCBI Taxonomy" id="2937795"/>
    <lineage>
        <taxon>Bacteria</taxon>
        <taxon>Pseudomonadati</taxon>
        <taxon>Pseudomonadota</taxon>
        <taxon>Alphaproteobacteria</taxon>
        <taxon>Hyphomicrobiales</taxon>
        <taxon>Rhizobiaceae</taxon>
        <taxon>Rhizobium/Agrobacterium group</taxon>
        <taxon>Neorhizobium</taxon>
    </lineage>
</organism>
<feature type="domain" description="Alpha-D-phosphohexomutase alpha/beta/alpha" evidence="11">
    <location>
        <begin position="261"/>
        <end position="367"/>
    </location>
</feature>
<evidence type="ECO:0000259" key="11">
    <source>
        <dbReference type="Pfam" id="PF02880"/>
    </source>
</evidence>
<dbReference type="Proteomes" id="UP001202827">
    <property type="component" value="Unassembled WGS sequence"/>
</dbReference>
<evidence type="ECO:0000256" key="3">
    <source>
        <dbReference type="ARBA" id="ARBA00022553"/>
    </source>
</evidence>
<dbReference type="Gene3D" id="3.40.120.10">
    <property type="entry name" value="Alpha-D-Glucose-1,6-Bisphosphate, subunit A, domain 3"/>
    <property type="match status" value="3"/>
</dbReference>
<reference evidence="12 13" key="1">
    <citation type="submission" date="2022-04" db="EMBL/GenBank/DDBJ databases">
        <title>Rhizobium coralii sp. nov., isolated from coral Turbinaria peltata.</title>
        <authorList>
            <person name="Sun H."/>
        </authorList>
    </citation>
    <scope>NUCLEOTIDE SEQUENCE [LARGE SCALE GENOMIC DNA]</scope>
    <source>
        <strain evidence="12 13">NTR19</strain>
    </source>
</reference>
<evidence type="ECO:0000256" key="7">
    <source>
        <dbReference type="RuleBase" id="RU004326"/>
    </source>
</evidence>
<evidence type="ECO:0000256" key="6">
    <source>
        <dbReference type="ARBA" id="ARBA00023235"/>
    </source>
</evidence>
<dbReference type="InterPro" id="IPR005845">
    <property type="entry name" value="A-D-PHexomutase_a/b/a-II"/>
</dbReference>
<dbReference type="PANTHER" id="PTHR42946">
    <property type="entry name" value="PHOSPHOHEXOSE MUTASE"/>
    <property type="match status" value="1"/>
</dbReference>
<accession>A0ABT0IQM4</accession>
<dbReference type="Gene3D" id="3.30.310.50">
    <property type="entry name" value="Alpha-D-phosphohexomutase, C-terminal domain"/>
    <property type="match status" value="1"/>
</dbReference>
<dbReference type="InterPro" id="IPR016066">
    <property type="entry name" value="A-D-PHexomutase_CS"/>
</dbReference>
<keyword evidence="5 7" id="KW-0460">Magnesium</keyword>
<evidence type="ECO:0000259" key="10">
    <source>
        <dbReference type="Pfam" id="PF02879"/>
    </source>
</evidence>
<dbReference type="InterPro" id="IPR036900">
    <property type="entry name" value="A-D-PHexomutase_C_sf"/>
</dbReference>